<name>A0A6N2LT42_SALVM</name>
<keyword evidence="1" id="KW-0472">Membrane</keyword>
<organism evidence="2">
    <name type="scientific">Salix viminalis</name>
    <name type="common">Common osier</name>
    <name type="synonym">Basket willow</name>
    <dbReference type="NCBI Taxonomy" id="40686"/>
    <lineage>
        <taxon>Eukaryota</taxon>
        <taxon>Viridiplantae</taxon>
        <taxon>Streptophyta</taxon>
        <taxon>Embryophyta</taxon>
        <taxon>Tracheophyta</taxon>
        <taxon>Spermatophyta</taxon>
        <taxon>Magnoliopsida</taxon>
        <taxon>eudicotyledons</taxon>
        <taxon>Gunneridae</taxon>
        <taxon>Pentapetalae</taxon>
        <taxon>rosids</taxon>
        <taxon>fabids</taxon>
        <taxon>Malpighiales</taxon>
        <taxon>Salicaceae</taxon>
        <taxon>Saliceae</taxon>
        <taxon>Salix</taxon>
    </lineage>
</organism>
<accession>A0A6N2LT42</accession>
<reference evidence="2" key="1">
    <citation type="submission" date="2019-03" db="EMBL/GenBank/DDBJ databases">
        <authorList>
            <person name="Mank J."/>
            <person name="Almeida P."/>
        </authorList>
    </citation>
    <scope>NUCLEOTIDE SEQUENCE</scope>
    <source>
        <strain evidence="2">78183</strain>
    </source>
</reference>
<evidence type="ECO:0000313" key="2">
    <source>
        <dbReference type="EMBL" id="VFU43417.1"/>
    </source>
</evidence>
<keyword evidence="1" id="KW-0812">Transmembrane</keyword>
<dbReference type="AlphaFoldDB" id="A0A6N2LT42"/>
<evidence type="ECO:0000256" key="1">
    <source>
        <dbReference type="SAM" id="Phobius"/>
    </source>
</evidence>
<gene>
    <name evidence="2" type="ORF">SVIM_LOCUS264548</name>
</gene>
<feature type="transmembrane region" description="Helical" evidence="1">
    <location>
        <begin position="24"/>
        <end position="43"/>
    </location>
</feature>
<protein>
    <submittedName>
        <fullName evidence="2">Uncharacterized protein</fullName>
    </submittedName>
</protein>
<keyword evidence="1" id="KW-1133">Transmembrane helix</keyword>
<proteinExistence type="predicted"/>
<sequence length="84" mass="9370">MAGLGAFILSTSSRGENGEHNNIFFYFLFLFFPAISVFCLPSLNQSSRFFFFFADPVNKTLKVNSDVFLDSVVPNLIDGDSSNE</sequence>
<dbReference type="EMBL" id="CAADRP010001596">
    <property type="protein sequence ID" value="VFU43417.1"/>
    <property type="molecule type" value="Genomic_DNA"/>
</dbReference>